<keyword evidence="3" id="KW-1185">Reference proteome</keyword>
<feature type="region of interest" description="Disordered" evidence="1">
    <location>
        <begin position="154"/>
        <end position="212"/>
    </location>
</feature>
<feature type="compositionally biased region" description="Polar residues" evidence="1">
    <location>
        <begin position="175"/>
        <end position="184"/>
    </location>
</feature>
<evidence type="ECO:0000256" key="1">
    <source>
        <dbReference type="SAM" id="MobiDB-lite"/>
    </source>
</evidence>
<proteinExistence type="predicted"/>
<feature type="region of interest" description="Disordered" evidence="1">
    <location>
        <begin position="267"/>
        <end position="292"/>
    </location>
</feature>
<sequence length="450" mass="49243">MVPFDDAPNMTSQTAHLQTSNKSSLLSQYSAIHKSPASHPQAPPAALNFEVNILSDSTTSFEKSHSPSAFSDVEAISAFSSPPLTPPKSTGHALPSTPESHGRSASHSSNFWRSARTSVTTINSTGTQIHHRHVNNAAKNRTTECGLFNEEVSLSHSESPSRRSACESHYADPTTAKSVTSEPGTNDPEPMSPALKRSSGIVSEAGGYPPNRLSVVEHTEKMIQEIFTGELEVKKMKDVRPAMLGYVAGQYVTLLDYSKDVMQNASSQYTTKPGGCQTIETRENTGDRGGNKRAIKRNWLKHTGSGSQKLMLPHGLTSDDAISTVIAWMHKASKTQRNPKEMAIPRSLYVAITLSHTLRYFGWNLDTARIYPGIDQMITGGPSLQDIKKICSVINRDSRHTRRMIEILCEQTGIHLAGGNSTLEIADDDLLFIYMNSAWNTCVMPEDDDT</sequence>
<reference evidence="2" key="1">
    <citation type="journal article" date="2021" name="Nat. Commun.">
        <title>Genetic determinants of endophytism in the Arabidopsis root mycobiome.</title>
        <authorList>
            <person name="Mesny F."/>
            <person name="Miyauchi S."/>
            <person name="Thiergart T."/>
            <person name="Pickel B."/>
            <person name="Atanasova L."/>
            <person name="Karlsson M."/>
            <person name="Huettel B."/>
            <person name="Barry K.W."/>
            <person name="Haridas S."/>
            <person name="Chen C."/>
            <person name="Bauer D."/>
            <person name="Andreopoulos W."/>
            <person name="Pangilinan J."/>
            <person name="LaButti K."/>
            <person name="Riley R."/>
            <person name="Lipzen A."/>
            <person name="Clum A."/>
            <person name="Drula E."/>
            <person name="Henrissat B."/>
            <person name="Kohler A."/>
            <person name="Grigoriev I.V."/>
            <person name="Martin F.M."/>
            <person name="Hacquard S."/>
        </authorList>
    </citation>
    <scope>NUCLEOTIDE SEQUENCE</scope>
    <source>
        <strain evidence="2">MPI-CAGE-CH-0243</strain>
    </source>
</reference>
<gene>
    <name evidence="2" type="ORF">B0J11DRAFT_617543</name>
</gene>
<name>A0A9P9IF63_9PLEO</name>
<dbReference type="Proteomes" id="UP000700596">
    <property type="component" value="Unassembled WGS sequence"/>
</dbReference>
<feature type="region of interest" description="Disordered" evidence="1">
    <location>
        <begin position="80"/>
        <end position="109"/>
    </location>
</feature>
<feature type="compositionally biased region" description="Polar residues" evidence="1">
    <location>
        <begin position="97"/>
        <end position="109"/>
    </location>
</feature>
<comment type="caution">
    <text evidence="2">The sequence shown here is derived from an EMBL/GenBank/DDBJ whole genome shotgun (WGS) entry which is preliminary data.</text>
</comment>
<feature type="compositionally biased region" description="Basic and acidic residues" evidence="1">
    <location>
        <begin position="280"/>
        <end position="290"/>
    </location>
</feature>
<evidence type="ECO:0000313" key="2">
    <source>
        <dbReference type="EMBL" id="KAH7117692.1"/>
    </source>
</evidence>
<organism evidence="2 3">
    <name type="scientific">Dendryphion nanum</name>
    <dbReference type="NCBI Taxonomy" id="256645"/>
    <lineage>
        <taxon>Eukaryota</taxon>
        <taxon>Fungi</taxon>
        <taxon>Dikarya</taxon>
        <taxon>Ascomycota</taxon>
        <taxon>Pezizomycotina</taxon>
        <taxon>Dothideomycetes</taxon>
        <taxon>Pleosporomycetidae</taxon>
        <taxon>Pleosporales</taxon>
        <taxon>Torulaceae</taxon>
        <taxon>Dendryphion</taxon>
    </lineage>
</organism>
<evidence type="ECO:0000313" key="3">
    <source>
        <dbReference type="Proteomes" id="UP000700596"/>
    </source>
</evidence>
<feature type="compositionally biased region" description="Basic and acidic residues" evidence="1">
    <location>
        <begin position="159"/>
        <end position="170"/>
    </location>
</feature>
<feature type="region of interest" description="Disordered" evidence="1">
    <location>
        <begin position="1"/>
        <end position="22"/>
    </location>
</feature>
<dbReference type="AlphaFoldDB" id="A0A9P9IF63"/>
<accession>A0A9P9IF63</accession>
<feature type="compositionally biased region" description="Polar residues" evidence="1">
    <location>
        <begin position="9"/>
        <end position="22"/>
    </location>
</feature>
<dbReference type="EMBL" id="JAGMWT010000013">
    <property type="protein sequence ID" value="KAH7117692.1"/>
    <property type="molecule type" value="Genomic_DNA"/>
</dbReference>
<protein>
    <submittedName>
        <fullName evidence="2">Uncharacterized protein</fullName>
    </submittedName>
</protein>